<dbReference type="Proteomes" id="UP001220940">
    <property type="component" value="Unassembled WGS sequence"/>
</dbReference>
<dbReference type="InterPro" id="IPR036477">
    <property type="entry name" value="Formyl_transf_N_sf"/>
</dbReference>
<keyword evidence="4" id="KW-0648">Protein biosynthesis</keyword>
<dbReference type="SUPFAM" id="SSF53328">
    <property type="entry name" value="Formyltransferase"/>
    <property type="match status" value="1"/>
</dbReference>
<evidence type="ECO:0000256" key="2">
    <source>
        <dbReference type="ARBA" id="ARBA00012261"/>
    </source>
</evidence>
<evidence type="ECO:0000259" key="5">
    <source>
        <dbReference type="Pfam" id="PF00551"/>
    </source>
</evidence>
<feature type="domain" description="Formyl transferase N-terminal" evidence="5">
    <location>
        <begin position="4"/>
        <end position="181"/>
    </location>
</feature>
<dbReference type="Pfam" id="PF00551">
    <property type="entry name" value="Formyl_trans_N"/>
    <property type="match status" value="1"/>
</dbReference>
<name>A0ABT5GAW5_9MOLU</name>
<dbReference type="InterPro" id="IPR002376">
    <property type="entry name" value="Formyl_transf_N"/>
</dbReference>
<dbReference type="InterPro" id="IPR041711">
    <property type="entry name" value="Met-tRNA-FMT_N"/>
</dbReference>
<keyword evidence="8" id="KW-1185">Reference proteome</keyword>
<evidence type="ECO:0000256" key="4">
    <source>
        <dbReference type="ARBA" id="ARBA00022917"/>
    </source>
</evidence>
<gene>
    <name evidence="7" type="primary">fmt</name>
    <name evidence="7" type="ORF">LNO68_00750</name>
</gene>
<evidence type="ECO:0000256" key="3">
    <source>
        <dbReference type="ARBA" id="ARBA00022679"/>
    </source>
</evidence>
<dbReference type="InterPro" id="IPR005794">
    <property type="entry name" value="Fmt"/>
</dbReference>
<reference evidence="7" key="1">
    <citation type="submission" date="2021-11" db="EMBL/GenBank/DDBJ databases">
        <title>Description of Mycoplasma bradburyaesp. nov.from sea birds: a tribute to a great mycoplasmologist.</title>
        <authorList>
            <person name="Ramirez A.S."/>
            <person name="Poveda C."/>
            <person name="Suarez-Perez A."/>
            <person name="Rosales R.S."/>
            <person name="Dijkman R."/>
            <person name="Feberwee A."/>
            <person name="Spergser J."/>
            <person name="Szostak M.P."/>
            <person name="Ressel L."/>
            <person name="Calabuig P."/>
            <person name="Catania S."/>
            <person name="Gobbo F."/>
            <person name="Timofte D."/>
            <person name="Poveda J.B."/>
        </authorList>
    </citation>
    <scope>NUCLEOTIDE SEQUENCE [LARGE SCALE GENOMIC DNA]</scope>
    <source>
        <strain evidence="7">T158</strain>
    </source>
</reference>
<dbReference type="EMBL" id="JAJHZM010000002">
    <property type="protein sequence ID" value="MDC4181715.1"/>
    <property type="molecule type" value="Genomic_DNA"/>
</dbReference>
<keyword evidence="3 7" id="KW-0808">Transferase</keyword>
<dbReference type="CDD" id="cd08646">
    <property type="entry name" value="FMT_core_Met-tRNA-FMT_N"/>
    <property type="match status" value="1"/>
</dbReference>
<dbReference type="Gene3D" id="3.40.50.12230">
    <property type="match status" value="1"/>
</dbReference>
<accession>A0ABT5GAW5</accession>
<dbReference type="EC" id="2.1.2.9" evidence="2"/>
<dbReference type="PANTHER" id="PTHR11138:SF5">
    <property type="entry name" value="METHIONYL-TRNA FORMYLTRANSFERASE, MITOCHONDRIAL"/>
    <property type="match status" value="1"/>
</dbReference>
<evidence type="ECO:0000313" key="8">
    <source>
        <dbReference type="Proteomes" id="UP001220940"/>
    </source>
</evidence>
<feature type="domain" description="Formyl transferase C-terminal" evidence="6">
    <location>
        <begin position="205"/>
        <end position="304"/>
    </location>
</feature>
<evidence type="ECO:0000313" key="7">
    <source>
        <dbReference type="EMBL" id="MDC4181715.1"/>
    </source>
</evidence>
<dbReference type="PANTHER" id="PTHR11138">
    <property type="entry name" value="METHIONYL-TRNA FORMYLTRANSFERASE"/>
    <property type="match status" value="1"/>
</dbReference>
<dbReference type="GO" id="GO:0004479">
    <property type="term" value="F:methionyl-tRNA formyltransferase activity"/>
    <property type="evidence" value="ECO:0007669"/>
    <property type="project" value="UniProtKB-EC"/>
</dbReference>
<dbReference type="Pfam" id="PF02911">
    <property type="entry name" value="Formyl_trans_C"/>
    <property type="match status" value="1"/>
</dbReference>
<evidence type="ECO:0000259" key="6">
    <source>
        <dbReference type="Pfam" id="PF02911"/>
    </source>
</evidence>
<dbReference type="InterPro" id="IPR005793">
    <property type="entry name" value="Formyl_trans_C"/>
</dbReference>
<protein>
    <recommendedName>
        <fullName evidence="2">methionyl-tRNA formyltransferase</fullName>
        <ecNumber evidence="2">2.1.2.9</ecNumber>
    </recommendedName>
</protein>
<dbReference type="SUPFAM" id="SSF50486">
    <property type="entry name" value="FMT C-terminal domain-like"/>
    <property type="match status" value="1"/>
</dbReference>
<dbReference type="NCBIfam" id="TIGR00460">
    <property type="entry name" value="fmt"/>
    <property type="match status" value="1"/>
</dbReference>
<evidence type="ECO:0000256" key="1">
    <source>
        <dbReference type="ARBA" id="ARBA00010699"/>
    </source>
</evidence>
<organism evidence="7 8">
    <name type="scientific">Mycoplasma bradburyae</name>
    <dbReference type="NCBI Taxonomy" id="2963128"/>
    <lineage>
        <taxon>Bacteria</taxon>
        <taxon>Bacillati</taxon>
        <taxon>Mycoplasmatota</taxon>
        <taxon>Mollicutes</taxon>
        <taxon>Mycoplasmataceae</taxon>
        <taxon>Mycoplasma</taxon>
    </lineage>
</organism>
<dbReference type="InterPro" id="IPR011034">
    <property type="entry name" value="Formyl_transferase-like_C_sf"/>
</dbReference>
<proteinExistence type="inferred from homology"/>
<sequence>MIKKRVAFFGTTELSLVCLKAMLNDNSFDVVAIISPPDRVDLRNKKNKLNSVKQFCIDNNLQIYQPEKLSDFYEELINMNLDLGVCIAYGQFIPKKVLNLFKDGIINVHPSKLPLLRGGAPIHYAIINGFKSTAISIMKLDEKMDHGPVYDQLEVAIKEEWNHDDLNSEIIAKSPEFLIKTIKNIYEKNLTAKEQDHDQYTLGLNIKKEQEHLNLNLDANSFVNWQKGLWSTPGGYLIYDGYRVKIAQAKVVENEQDNQIDLIGSIYKIDKTGIYVYLKRGSIAITKYLLPSKKVADIKQSINGNIPFKINTKFE</sequence>
<dbReference type="RefSeq" id="WP_255034773.1">
    <property type="nucleotide sequence ID" value="NZ_CP101414.1"/>
</dbReference>
<comment type="caution">
    <text evidence="7">The sequence shown here is derived from an EMBL/GenBank/DDBJ whole genome shotgun (WGS) entry which is preliminary data.</text>
</comment>
<comment type="similarity">
    <text evidence="1">Belongs to the Fmt family.</text>
</comment>